<dbReference type="SUPFAM" id="SSF56672">
    <property type="entry name" value="DNA/RNA polymerases"/>
    <property type="match status" value="1"/>
</dbReference>
<dbReference type="Proteomes" id="UP001152795">
    <property type="component" value="Unassembled WGS sequence"/>
</dbReference>
<reference evidence="1" key="1">
    <citation type="submission" date="2020-04" db="EMBL/GenBank/DDBJ databases">
        <authorList>
            <person name="Alioto T."/>
            <person name="Alioto T."/>
            <person name="Gomez Garrido J."/>
        </authorList>
    </citation>
    <scope>NUCLEOTIDE SEQUENCE</scope>
    <source>
        <strain evidence="1">A484AB</strain>
    </source>
</reference>
<accession>A0A6S7KRS3</accession>
<gene>
    <name evidence="1" type="ORF">PACLA_8A030576</name>
</gene>
<feature type="non-terminal residue" evidence="1">
    <location>
        <position position="1"/>
    </location>
</feature>
<dbReference type="EMBL" id="CACRXK020016233">
    <property type="protein sequence ID" value="CAB4029532.1"/>
    <property type="molecule type" value="Genomic_DNA"/>
</dbReference>
<dbReference type="InterPro" id="IPR000477">
    <property type="entry name" value="RT_dom"/>
</dbReference>
<keyword evidence="2" id="KW-1185">Reference proteome</keyword>
<comment type="caution">
    <text evidence="1">The sequence shown here is derived from an EMBL/GenBank/DDBJ whole genome shotgun (WGS) entry which is preliminary data.</text>
</comment>
<dbReference type="AlphaFoldDB" id="A0A6S7KRS3"/>
<dbReference type="OrthoDB" id="5983390at2759"/>
<dbReference type="PROSITE" id="PS50878">
    <property type="entry name" value="RT_POL"/>
    <property type="match status" value="1"/>
</dbReference>
<dbReference type="Pfam" id="PF00078">
    <property type="entry name" value="RVT_1"/>
    <property type="match status" value="1"/>
</dbReference>
<dbReference type="InterPro" id="IPR043502">
    <property type="entry name" value="DNA/RNA_pol_sf"/>
</dbReference>
<protein>
    <submittedName>
        <fullName evidence="1">Uncharacterized protein</fullName>
    </submittedName>
</protein>
<organism evidence="1 2">
    <name type="scientific">Paramuricea clavata</name>
    <name type="common">Red gorgonian</name>
    <name type="synonym">Violescent sea-whip</name>
    <dbReference type="NCBI Taxonomy" id="317549"/>
    <lineage>
        <taxon>Eukaryota</taxon>
        <taxon>Metazoa</taxon>
        <taxon>Cnidaria</taxon>
        <taxon>Anthozoa</taxon>
        <taxon>Octocorallia</taxon>
        <taxon>Malacalcyonacea</taxon>
        <taxon>Plexauridae</taxon>
        <taxon>Paramuricea</taxon>
    </lineage>
</organism>
<sequence>VISFDLKKAFDSVSHNIICKKLEKTNINPYVINWIRNFLTDRRQRVIVNGIETNYVDINKGVPQGTVLGPFLFSLMINDLTVKDPNNNILVKFADDMTVSAPVKNNYDSALTEVDNIKKWTETNRMSLNLDKTWEMVVSGKSTNPLPEPITGIERKTWLKLLGTTLQNDPNCWDLQVNNLISKASSRMHILRICRSYGYSKKNLTILFDALIMSLFSYGIEVWGSALEKKYLERIDKFLRRAYKYGYTTKSVQIIDVIKERDMSLFEKICSNPGHPLYELLPPKRQRPLREREHDLIILAKIINLDT</sequence>
<name>A0A6S7KRS3_PARCT</name>
<evidence type="ECO:0000313" key="1">
    <source>
        <dbReference type="EMBL" id="CAB4029532.1"/>
    </source>
</evidence>
<evidence type="ECO:0000313" key="2">
    <source>
        <dbReference type="Proteomes" id="UP001152795"/>
    </source>
</evidence>
<dbReference type="PANTHER" id="PTHR33332">
    <property type="entry name" value="REVERSE TRANSCRIPTASE DOMAIN-CONTAINING PROTEIN"/>
    <property type="match status" value="1"/>
</dbReference>
<proteinExistence type="predicted"/>